<dbReference type="InterPro" id="IPR011006">
    <property type="entry name" value="CheY-like_superfamily"/>
</dbReference>
<sequence>MKRILLVEDDPAVSYILQRYLEAAGFAVLAAGGGKEALGLFASSSIDLVVTDYRMPGMNGEELLLELRARRPTLPALIVSAYGHELSIRIPGVPVLSKPVDPGVLVELVNNLLLDAETVALNKADSAG</sequence>
<protein>
    <submittedName>
        <fullName evidence="4">Response regulator</fullName>
    </submittedName>
</protein>
<dbReference type="Pfam" id="PF00072">
    <property type="entry name" value="Response_reg"/>
    <property type="match status" value="1"/>
</dbReference>
<dbReference type="SMART" id="SM00448">
    <property type="entry name" value="REC"/>
    <property type="match status" value="1"/>
</dbReference>
<reference evidence="5" key="1">
    <citation type="journal article" date="2019" name="Int. J. Syst. Evol. Microbiol.">
        <title>The Global Catalogue of Microorganisms (GCM) 10K type strain sequencing project: providing services to taxonomists for standard genome sequencing and annotation.</title>
        <authorList>
            <consortium name="The Broad Institute Genomics Platform"/>
            <consortium name="The Broad Institute Genome Sequencing Center for Infectious Disease"/>
            <person name="Wu L."/>
            <person name="Ma J."/>
        </authorList>
    </citation>
    <scope>NUCLEOTIDE SEQUENCE [LARGE SCALE GENOMIC DNA]</scope>
    <source>
        <strain evidence="5">CCM 7480</strain>
    </source>
</reference>
<dbReference type="PANTHER" id="PTHR44591:SF3">
    <property type="entry name" value="RESPONSE REGULATORY DOMAIN-CONTAINING PROTEIN"/>
    <property type="match status" value="1"/>
</dbReference>
<organism evidence="4 5">
    <name type="scientific">Massilia haematophila</name>
    <dbReference type="NCBI Taxonomy" id="457923"/>
    <lineage>
        <taxon>Bacteria</taxon>
        <taxon>Pseudomonadati</taxon>
        <taxon>Pseudomonadota</taxon>
        <taxon>Betaproteobacteria</taxon>
        <taxon>Burkholderiales</taxon>
        <taxon>Oxalobacteraceae</taxon>
        <taxon>Telluria group</taxon>
        <taxon>Massilia</taxon>
    </lineage>
</organism>
<keyword evidence="5" id="KW-1185">Reference proteome</keyword>
<proteinExistence type="predicted"/>
<name>A0ABV7PIK1_9BURK</name>
<dbReference type="RefSeq" id="WP_312551741.1">
    <property type="nucleotide sequence ID" value="NZ_JBHRVV010000001.1"/>
</dbReference>
<dbReference type="Proteomes" id="UP001595665">
    <property type="component" value="Unassembled WGS sequence"/>
</dbReference>
<dbReference type="InterPro" id="IPR050595">
    <property type="entry name" value="Bact_response_regulator"/>
</dbReference>
<evidence type="ECO:0000313" key="4">
    <source>
        <dbReference type="EMBL" id="MFC3459026.1"/>
    </source>
</evidence>
<accession>A0ABV7PIK1</accession>
<feature type="modified residue" description="4-aspartylphosphate" evidence="2">
    <location>
        <position position="52"/>
    </location>
</feature>
<dbReference type="Gene3D" id="3.40.50.2300">
    <property type="match status" value="1"/>
</dbReference>
<keyword evidence="1 2" id="KW-0597">Phosphoprotein</keyword>
<feature type="domain" description="Response regulatory" evidence="3">
    <location>
        <begin position="3"/>
        <end position="113"/>
    </location>
</feature>
<evidence type="ECO:0000313" key="5">
    <source>
        <dbReference type="Proteomes" id="UP001595665"/>
    </source>
</evidence>
<dbReference type="InterPro" id="IPR001789">
    <property type="entry name" value="Sig_transdc_resp-reg_receiver"/>
</dbReference>
<evidence type="ECO:0000256" key="1">
    <source>
        <dbReference type="ARBA" id="ARBA00022553"/>
    </source>
</evidence>
<dbReference type="PROSITE" id="PS50110">
    <property type="entry name" value="RESPONSE_REGULATORY"/>
    <property type="match status" value="1"/>
</dbReference>
<evidence type="ECO:0000256" key="2">
    <source>
        <dbReference type="PROSITE-ProRule" id="PRU00169"/>
    </source>
</evidence>
<gene>
    <name evidence="4" type="ORF">ACFOPH_12355</name>
</gene>
<dbReference type="SUPFAM" id="SSF52172">
    <property type="entry name" value="CheY-like"/>
    <property type="match status" value="1"/>
</dbReference>
<evidence type="ECO:0000259" key="3">
    <source>
        <dbReference type="PROSITE" id="PS50110"/>
    </source>
</evidence>
<dbReference type="PANTHER" id="PTHR44591">
    <property type="entry name" value="STRESS RESPONSE REGULATOR PROTEIN 1"/>
    <property type="match status" value="1"/>
</dbReference>
<dbReference type="EMBL" id="JBHRVV010000001">
    <property type="protein sequence ID" value="MFC3459026.1"/>
    <property type="molecule type" value="Genomic_DNA"/>
</dbReference>
<comment type="caution">
    <text evidence="4">The sequence shown here is derived from an EMBL/GenBank/DDBJ whole genome shotgun (WGS) entry which is preliminary data.</text>
</comment>